<proteinExistence type="predicted"/>
<dbReference type="EMBL" id="BMKK01000010">
    <property type="protein sequence ID" value="GGD72660.1"/>
    <property type="molecule type" value="Genomic_DNA"/>
</dbReference>
<organism evidence="5 6">
    <name type="scientific">Emticicia aquatilis</name>
    <dbReference type="NCBI Taxonomy" id="1537369"/>
    <lineage>
        <taxon>Bacteria</taxon>
        <taxon>Pseudomonadati</taxon>
        <taxon>Bacteroidota</taxon>
        <taxon>Cytophagia</taxon>
        <taxon>Cytophagales</taxon>
        <taxon>Leadbetterellaceae</taxon>
        <taxon>Emticicia</taxon>
    </lineage>
</organism>
<dbReference type="GO" id="GO:0003700">
    <property type="term" value="F:DNA-binding transcription factor activity"/>
    <property type="evidence" value="ECO:0007669"/>
    <property type="project" value="InterPro"/>
</dbReference>
<dbReference type="Pfam" id="PF12833">
    <property type="entry name" value="HTH_18"/>
    <property type="match status" value="1"/>
</dbReference>
<evidence type="ECO:0000256" key="1">
    <source>
        <dbReference type="ARBA" id="ARBA00023015"/>
    </source>
</evidence>
<evidence type="ECO:0000313" key="5">
    <source>
        <dbReference type="EMBL" id="GGD72660.1"/>
    </source>
</evidence>
<accession>A0A917DUM7</accession>
<dbReference type="InterPro" id="IPR018060">
    <property type="entry name" value="HTH_AraC"/>
</dbReference>
<dbReference type="RefSeq" id="WP_188768926.1">
    <property type="nucleotide sequence ID" value="NZ_BMKK01000010.1"/>
</dbReference>
<keyword evidence="1" id="KW-0805">Transcription regulation</keyword>
<dbReference type="PROSITE" id="PS01124">
    <property type="entry name" value="HTH_ARAC_FAMILY_2"/>
    <property type="match status" value="1"/>
</dbReference>
<sequence>MSELLKKKPNSCLSEFVKEYWYVHWQNASPISLSNTPTPEEAVCFFPRNLPYASTHGEFVKTNDTFIIRQSTSRIDMLTPNDYIMFKIIFQTGGFYRLFGIPMSLFTNVHTETISVLGKNVKLLREQITNAINFEEMAGFADMFFIDKLKTVKTYKHPIDIVINQKGLHQNSLDKLASDACISKRQFERKFFERTGVNPKLYQRILKFNEAMKIKKKTPTLSWIDITYMVGYYDQMHLLRDFKQFTSIIPCKFDFENAIIY</sequence>
<dbReference type="SMART" id="SM00342">
    <property type="entry name" value="HTH_ARAC"/>
    <property type="match status" value="1"/>
</dbReference>
<comment type="caution">
    <text evidence="5">The sequence shown here is derived from an EMBL/GenBank/DDBJ whole genome shotgun (WGS) entry which is preliminary data.</text>
</comment>
<dbReference type="Proteomes" id="UP000609064">
    <property type="component" value="Unassembled WGS sequence"/>
</dbReference>
<evidence type="ECO:0000259" key="4">
    <source>
        <dbReference type="PROSITE" id="PS01124"/>
    </source>
</evidence>
<dbReference type="Pfam" id="PF20240">
    <property type="entry name" value="DUF6597"/>
    <property type="match status" value="1"/>
</dbReference>
<dbReference type="AlphaFoldDB" id="A0A917DUM7"/>
<dbReference type="PANTHER" id="PTHR46796">
    <property type="entry name" value="HTH-TYPE TRANSCRIPTIONAL ACTIVATOR RHAS-RELATED"/>
    <property type="match status" value="1"/>
</dbReference>
<keyword evidence="6" id="KW-1185">Reference proteome</keyword>
<gene>
    <name evidence="5" type="ORF">GCM10011514_40960</name>
</gene>
<keyword evidence="2" id="KW-0238">DNA-binding</keyword>
<evidence type="ECO:0000256" key="3">
    <source>
        <dbReference type="ARBA" id="ARBA00023163"/>
    </source>
</evidence>
<dbReference type="GO" id="GO:0043565">
    <property type="term" value="F:sequence-specific DNA binding"/>
    <property type="evidence" value="ECO:0007669"/>
    <property type="project" value="InterPro"/>
</dbReference>
<evidence type="ECO:0000256" key="2">
    <source>
        <dbReference type="ARBA" id="ARBA00023125"/>
    </source>
</evidence>
<keyword evidence="3" id="KW-0804">Transcription</keyword>
<dbReference type="Gene3D" id="1.10.10.60">
    <property type="entry name" value="Homeodomain-like"/>
    <property type="match status" value="1"/>
</dbReference>
<dbReference type="InterPro" id="IPR046532">
    <property type="entry name" value="DUF6597"/>
</dbReference>
<protein>
    <recommendedName>
        <fullName evidence="4">HTH araC/xylS-type domain-containing protein</fullName>
    </recommendedName>
</protein>
<dbReference type="InterPro" id="IPR050204">
    <property type="entry name" value="AraC_XylS_family_regulators"/>
</dbReference>
<reference evidence="5" key="1">
    <citation type="journal article" date="2014" name="Int. J. Syst. Evol. Microbiol.">
        <title>Complete genome sequence of Corynebacterium casei LMG S-19264T (=DSM 44701T), isolated from a smear-ripened cheese.</title>
        <authorList>
            <consortium name="US DOE Joint Genome Institute (JGI-PGF)"/>
            <person name="Walter F."/>
            <person name="Albersmeier A."/>
            <person name="Kalinowski J."/>
            <person name="Ruckert C."/>
        </authorList>
    </citation>
    <scope>NUCLEOTIDE SEQUENCE</scope>
    <source>
        <strain evidence="5">CGMCC 1.15958</strain>
    </source>
</reference>
<name>A0A917DUM7_9BACT</name>
<feature type="domain" description="HTH araC/xylS-type" evidence="4">
    <location>
        <begin position="157"/>
        <end position="256"/>
    </location>
</feature>
<dbReference type="PANTHER" id="PTHR46796:SF13">
    <property type="entry name" value="HTH-TYPE TRANSCRIPTIONAL ACTIVATOR RHAS"/>
    <property type="match status" value="1"/>
</dbReference>
<reference evidence="5" key="2">
    <citation type="submission" date="2020-09" db="EMBL/GenBank/DDBJ databases">
        <authorList>
            <person name="Sun Q."/>
            <person name="Zhou Y."/>
        </authorList>
    </citation>
    <scope>NUCLEOTIDE SEQUENCE</scope>
    <source>
        <strain evidence="5">CGMCC 1.15958</strain>
    </source>
</reference>
<evidence type="ECO:0000313" key="6">
    <source>
        <dbReference type="Proteomes" id="UP000609064"/>
    </source>
</evidence>